<feature type="transmembrane region" description="Helical" evidence="1">
    <location>
        <begin position="12"/>
        <end position="33"/>
    </location>
</feature>
<keyword evidence="1" id="KW-0472">Membrane</keyword>
<comment type="caution">
    <text evidence="2">The sequence shown here is derived from an EMBL/GenBank/DDBJ whole genome shotgun (WGS) entry which is preliminary data.</text>
</comment>
<gene>
    <name evidence="2" type="ORF">J2Z77_007070</name>
</gene>
<name>A0ABS4LGG5_STRAV</name>
<keyword evidence="1" id="KW-0812">Transmembrane</keyword>
<evidence type="ECO:0000313" key="3">
    <source>
        <dbReference type="Proteomes" id="UP001519310"/>
    </source>
</evidence>
<feature type="transmembrane region" description="Helical" evidence="1">
    <location>
        <begin position="45"/>
        <end position="68"/>
    </location>
</feature>
<keyword evidence="1" id="KW-1133">Transmembrane helix</keyword>
<reference evidence="2 3" key="1">
    <citation type="submission" date="2021-03" db="EMBL/GenBank/DDBJ databases">
        <title>Genomic Encyclopedia of Type Strains, Phase IV (KMG-IV): sequencing the most valuable type-strain genomes for metagenomic binning, comparative biology and taxonomic classification.</title>
        <authorList>
            <person name="Goeker M."/>
        </authorList>
    </citation>
    <scope>NUCLEOTIDE SEQUENCE [LARGE SCALE GENOMIC DNA]</scope>
    <source>
        <strain evidence="2 3">DSM 40526</strain>
    </source>
</reference>
<organism evidence="2 3">
    <name type="scientific">Streptomyces avidinii</name>
    <dbReference type="NCBI Taxonomy" id="1895"/>
    <lineage>
        <taxon>Bacteria</taxon>
        <taxon>Bacillati</taxon>
        <taxon>Actinomycetota</taxon>
        <taxon>Actinomycetes</taxon>
        <taxon>Kitasatosporales</taxon>
        <taxon>Streptomycetaceae</taxon>
        <taxon>Streptomyces</taxon>
    </lineage>
</organism>
<dbReference type="InterPro" id="IPR036259">
    <property type="entry name" value="MFS_trans_sf"/>
</dbReference>
<feature type="transmembrane region" description="Helical" evidence="1">
    <location>
        <begin position="88"/>
        <end position="109"/>
    </location>
</feature>
<dbReference type="RefSeq" id="WP_189969068.1">
    <property type="nucleotide sequence ID" value="NZ_JAGGLQ010000022.1"/>
</dbReference>
<dbReference type="SUPFAM" id="SSF103473">
    <property type="entry name" value="MFS general substrate transporter"/>
    <property type="match status" value="1"/>
</dbReference>
<evidence type="ECO:0000313" key="2">
    <source>
        <dbReference type="EMBL" id="MBP2041213.1"/>
    </source>
</evidence>
<evidence type="ECO:0000256" key="1">
    <source>
        <dbReference type="SAM" id="Phobius"/>
    </source>
</evidence>
<evidence type="ECO:0008006" key="4">
    <source>
        <dbReference type="Google" id="ProtNLM"/>
    </source>
</evidence>
<accession>A0ABS4LGG5</accession>
<keyword evidence="3" id="KW-1185">Reference proteome</keyword>
<dbReference type="Proteomes" id="UP001519310">
    <property type="component" value="Unassembled WGS sequence"/>
</dbReference>
<sequence>MAVTPDGSYAELVPGLVALSAGDGIVFTAMFIAAGTGVADRDQGIASGIASTGSGMGAAVGLALLVLVQTAGLGGLTGEPLREATAQGIGDALFAVAAGIALTFLVALLRPGGRPAVQPAAAPIPPCRGRRC</sequence>
<dbReference type="EMBL" id="JAGGLQ010000022">
    <property type="protein sequence ID" value="MBP2041213.1"/>
    <property type="molecule type" value="Genomic_DNA"/>
</dbReference>
<proteinExistence type="predicted"/>
<protein>
    <recommendedName>
        <fullName evidence="4">MFS transporter</fullName>
    </recommendedName>
</protein>